<dbReference type="RefSeq" id="WP_021297151.1">
    <property type="nucleotide sequence ID" value="NZ_AURB01000145.1"/>
</dbReference>
<keyword evidence="2" id="KW-1185">Reference proteome</keyword>
<dbReference type="KEGG" id="aaco:K1I37_07590"/>
<accession>T0D4J2</accession>
<dbReference type="Proteomes" id="UP000829401">
    <property type="component" value="Chromosome"/>
</dbReference>
<dbReference type="AlphaFoldDB" id="T0D4J2"/>
<dbReference type="EMBL" id="CP080467">
    <property type="protein sequence ID" value="UNO50328.1"/>
    <property type="molecule type" value="Genomic_DNA"/>
</dbReference>
<gene>
    <name evidence="1" type="ORF">K1I37_07590</name>
</gene>
<proteinExistence type="predicted"/>
<accession>A0A9E6ZJ85</accession>
<evidence type="ECO:0000313" key="2">
    <source>
        <dbReference type="Proteomes" id="UP000829401"/>
    </source>
</evidence>
<sequence>MFSMRSRRLSAKLFILPALIIALFCGVAAFEVSQQHVRVQMLGTSFDVSTISQVLIQTTGSSTANSSGQYQLTSQDSILRFCRLLETAKPYTGNEGDFATDIDSVLIESSNHILSIPVARTSTNVILLFNNAHAYIAPKGFLTELQQLAKTEQTPSNATP</sequence>
<reference evidence="2" key="1">
    <citation type="journal article" date="2022" name="G3 (Bethesda)">
        <title>Unveiling the complete genome sequence of Alicyclobacillus acidoterrestris DSM 3922T, a taint-producing strain.</title>
        <authorList>
            <person name="Leonardo I.C."/>
            <person name="Barreto Crespo M.T."/>
            <person name="Gaspar F.B."/>
        </authorList>
    </citation>
    <scope>NUCLEOTIDE SEQUENCE [LARGE SCALE GENOMIC DNA]</scope>
    <source>
        <strain evidence="2">DSM 3922</strain>
    </source>
</reference>
<evidence type="ECO:0000313" key="1">
    <source>
        <dbReference type="EMBL" id="UNO50328.1"/>
    </source>
</evidence>
<organism evidence="1 2">
    <name type="scientific">Alicyclobacillus acidoterrestris (strain ATCC 49025 / DSM 3922 / CIP 106132 / NCIMB 13137 / GD3B)</name>
    <dbReference type="NCBI Taxonomy" id="1356854"/>
    <lineage>
        <taxon>Bacteria</taxon>
        <taxon>Bacillati</taxon>
        <taxon>Bacillota</taxon>
        <taxon>Bacilli</taxon>
        <taxon>Bacillales</taxon>
        <taxon>Alicyclobacillaceae</taxon>
        <taxon>Alicyclobacillus</taxon>
    </lineage>
</organism>
<protein>
    <submittedName>
        <fullName evidence="1">Uncharacterized protein</fullName>
    </submittedName>
</protein>
<name>T0D4J2_ALIAG</name>